<dbReference type="OrthoDB" id="347991at2759"/>
<protein>
    <submittedName>
        <fullName evidence="3">Uncharacterized protein</fullName>
    </submittedName>
</protein>
<dbReference type="GeneID" id="25251416"/>
<gene>
    <name evidence="3" type="ORF">ETH_00011135</name>
</gene>
<dbReference type="VEuPathDB" id="ToxoDB:ETH2_1149300"/>
<reference evidence="3" key="2">
    <citation type="submission" date="2013-10" db="EMBL/GenBank/DDBJ databases">
        <authorList>
            <person name="Aslett M."/>
        </authorList>
    </citation>
    <scope>NUCLEOTIDE SEQUENCE [LARGE SCALE GENOMIC DNA]</scope>
    <source>
        <strain evidence="3">Houghton</strain>
    </source>
</reference>
<sequence>MQQQQSLQHMQQQREAASRAAAAEVAQLQQQVLHLEGLVKVAEEEKKAHRREIRNYRIEAEEHNRELQALRDEQRSVDRKAKEQERTIAELTTLLTNARSRIRNERQRNEGLVGKLEAACETESSLKAELQASQEMAEEGRRQLLSLTWGLEAPPVFSGLPEATSKSSRQPGIDQQRHRETQRGSSVDLGGQRQYSPTNTDWVDKRMQYSSKATLDPVSSLSITPLRWNDVRILRRVVPPIQPCEDSWQAALLLAMQEGYSRIMLEPADPSEQPWGGILLKSPLVNVSWFCTVRLGSKGRMHECLPTWLSGEVAAAASFVASITLNVTSLPSINVALEKEVIEGVQLHAMLAYAFVMMNPQDIRFASAVLEIEASSAISCVLHAATVVVGCLCYQVAVSRDAGGCSALVEIPRLLTFPLS</sequence>
<dbReference type="EMBL" id="HG675688">
    <property type="protein sequence ID" value="CDJ42046.1"/>
    <property type="molecule type" value="Genomic_DNA"/>
</dbReference>
<organism evidence="3 4">
    <name type="scientific">Eimeria tenella</name>
    <name type="common">Coccidian parasite</name>
    <dbReference type="NCBI Taxonomy" id="5802"/>
    <lineage>
        <taxon>Eukaryota</taxon>
        <taxon>Sar</taxon>
        <taxon>Alveolata</taxon>
        <taxon>Apicomplexa</taxon>
        <taxon>Conoidasida</taxon>
        <taxon>Coccidia</taxon>
        <taxon>Eucoccidiorida</taxon>
        <taxon>Eimeriorina</taxon>
        <taxon>Eimeriidae</taxon>
        <taxon>Eimeria</taxon>
    </lineage>
</organism>
<dbReference type="AlphaFoldDB" id="U6KVQ1"/>
<accession>U6KVQ1</accession>
<dbReference type="Proteomes" id="UP000030747">
    <property type="component" value="Unassembled WGS sequence"/>
</dbReference>
<feature type="region of interest" description="Disordered" evidence="2">
    <location>
        <begin position="156"/>
        <end position="202"/>
    </location>
</feature>
<proteinExistence type="predicted"/>
<evidence type="ECO:0000313" key="3">
    <source>
        <dbReference type="EMBL" id="CDJ42046.1"/>
    </source>
</evidence>
<keyword evidence="4" id="KW-1185">Reference proteome</keyword>
<dbReference type="VEuPathDB" id="ToxoDB:ETH_00011135"/>
<evidence type="ECO:0000313" key="4">
    <source>
        <dbReference type="Proteomes" id="UP000030747"/>
    </source>
</evidence>
<evidence type="ECO:0000256" key="2">
    <source>
        <dbReference type="SAM" id="MobiDB-lite"/>
    </source>
</evidence>
<keyword evidence="1" id="KW-0175">Coiled coil</keyword>
<evidence type="ECO:0000256" key="1">
    <source>
        <dbReference type="SAM" id="Coils"/>
    </source>
</evidence>
<feature type="coiled-coil region" evidence="1">
    <location>
        <begin position="25"/>
        <end position="108"/>
    </location>
</feature>
<feature type="region of interest" description="Disordered" evidence="2">
    <location>
        <begin position="1"/>
        <end position="23"/>
    </location>
</feature>
<name>U6KVQ1_EIMTE</name>
<dbReference type="RefSeq" id="XP_013232796.1">
    <property type="nucleotide sequence ID" value="XM_013377342.1"/>
</dbReference>
<reference evidence="3" key="1">
    <citation type="submission" date="2013-10" db="EMBL/GenBank/DDBJ databases">
        <title>Genomic analysis of the causative agents of coccidiosis in chickens.</title>
        <authorList>
            <person name="Reid A.J."/>
            <person name="Blake D."/>
            <person name="Billington K."/>
            <person name="Browne H."/>
            <person name="Dunn M."/>
            <person name="Hung S."/>
            <person name="Kawahara F."/>
            <person name="Miranda-Saavedra D."/>
            <person name="Mourier T."/>
            <person name="Nagra H."/>
            <person name="Otto T.D."/>
            <person name="Rawlings N."/>
            <person name="Sanchez A."/>
            <person name="Sanders M."/>
            <person name="Subramaniam C."/>
            <person name="Tay Y."/>
            <person name="Dear P."/>
            <person name="Doerig C."/>
            <person name="Gruber A."/>
            <person name="Parkinson J."/>
            <person name="Shirley M."/>
            <person name="Wan K.L."/>
            <person name="Berriman M."/>
            <person name="Tomley F."/>
            <person name="Pain A."/>
        </authorList>
    </citation>
    <scope>NUCLEOTIDE SEQUENCE [LARGE SCALE GENOMIC DNA]</scope>
    <source>
        <strain evidence="3">Houghton</strain>
    </source>
</reference>